<accession>A0A428JC86</accession>
<proteinExistence type="predicted"/>
<evidence type="ECO:0000313" key="2">
    <source>
        <dbReference type="Proteomes" id="UP000280066"/>
    </source>
</evidence>
<protein>
    <submittedName>
        <fullName evidence="1">STAS/SEC14 domain-containing protein</fullName>
    </submittedName>
</protein>
<dbReference type="Proteomes" id="UP000280066">
    <property type="component" value="Unassembled WGS sequence"/>
</dbReference>
<organism evidence="1 2">
    <name type="scientific">Hymenobacter metallilatus</name>
    <dbReference type="NCBI Taxonomy" id="2493666"/>
    <lineage>
        <taxon>Bacteria</taxon>
        <taxon>Pseudomonadati</taxon>
        <taxon>Bacteroidota</taxon>
        <taxon>Cytophagia</taxon>
        <taxon>Cytophagales</taxon>
        <taxon>Hymenobacteraceae</taxon>
        <taxon>Hymenobacter</taxon>
    </lineage>
</organism>
<comment type="caution">
    <text evidence="1">The sequence shown here is derived from an EMBL/GenBank/DDBJ whole genome shotgun (WGS) entry which is preliminary data.</text>
</comment>
<evidence type="ECO:0000313" key="1">
    <source>
        <dbReference type="EMBL" id="RSK29612.1"/>
    </source>
</evidence>
<sequence>MLLDTPSLTIRFEPQENWLWVHWRGAHDAASVFQDCNRLLECAQQCGCTKILNDSSEAYGEWWQAAEWIGQEFLPQLASAGVQAVAWVNAMDWPSRHAVASTMQYARGLTIRTFDFDELEAAQQWLYTVPV</sequence>
<name>A0A428JC86_9BACT</name>
<keyword evidence="2" id="KW-1185">Reference proteome</keyword>
<reference evidence="1 2" key="1">
    <citation type="submission" date="2018-12" db="EMBL/GenBank/DDBJ databases">
        <authorList>
            <person name="Feng G."/>
            <person name="Zhu H."/>
        </authorList>
    </citation>
    <scope>NUCLEOTIDE SEQUENCE [LARGE SCALE GENOMIC DNA]</scope>
    <source>
        <strain evidence="1 2">9PBR-2</strain>
    </source>
</reference>
<gene>
    <name evidence="1" type="ORF">EI290_17235</name>
</gene>
<dbReference type="InterPro" id="IPR021866">
    <property type="entry name" value="SpoIIAA-like"/>
</dbReference>
<dbReference type="AlphaFoldDB" id="A0A428JC86"/>
<dbReference type="EMBL" id="RWIS01000012">
    <property type="protein sequence ID" value="RSK29612.1"/>
    <property type="molecule type" value="Genomic_DNA"/>
</dbReference>
<dbReference type="RefSeq" id="WP_125432909.1">
    <property type="nucleotide sequence ID" value="NZ_RWIS01000012.1"/>
</dbReference>
<dbReference type="Pfam" id="PF11964">
    <property type="entry name" value="SpoIIAA-like"/>
    <property type="match status" value="1"/>
</dbReference>
<dbReference type="OrthoDB" id="893408at2"/>